<dbReference type="Proteomes" id="UP000256599">
    <property type="component" value="Unassembled WGS sequence"/>
</dbReference>
<dbReference type="SUPFAM" id="SSF64376">
    <property type="entry name" value="YlxR-like"/>
    <property type="match status" value="1"/>
</dbReference>
<reference evidence="1 2" key="1">
    <citation type="submission" date="2018-04" db="EMBL/GenBank/DDBJ databases">
        <title>Novel Campyloabacter and Helicobacter Species and Strains.</title>
        <authorList>
            <person name="Mannion A.J."/>
            <person name="Shen Z."/>
            <person name="Fox J.G."/>
        </authorList>
    </citation>
    <scope>NUCLEOTIDE SEQUENCE [LARGE SCALE GENOMIC DNA]</scope>
    <source>
        <strain evidence="1 2">MIT 98-6070</strain>
    </source>
</reference>
<sequence length="84" mass="10029">MKQPKQTRMCIKCRKRFHQKELLRLQSDGYSLCPFSGKGRSFYVCGGCLEQPNAFEIIFKIKKLKFNEVHVAYAKEIWNLWKQK</sequence>
<comment type="caution">
    <text evidence="1">The sequence shown here is derived from an EMBL/GenBank/DDBJ whole genome shotgun (WGS) entry which is preliminary data.</text>
</comment>
<gene>
    <name evidence="1" type="ORF">CQA63_06655</name>
</gene>
<organism evidence="1 2">
    <name type="scientific">Helicobacter marmotae</name>
    <dbReference type="NCBI Taxonomy" id="152490"/>
    <lineage>
        <taxon>Bacteria</taxon>
        <taxon>Pseudomonadati</taxon>
        <taxon>Campylobacterota</taxon>
        <taxon>Epsilonproteobacteria</taxon>
        <taxon>Campylobacterales</taxon>
        <taxon>Helicobacteraceae</taxon>
        <taxon>Helicobacter</taxon>
    </lineage>
</organism>
<protein>
    <submittedName>
        <fullName evidence="1">DUF448 domain-containing protein</fullName>
    </submittedName>
</protein>
<accession>A0A3D8I2R8</accession>
<name>A0A3D8I2R8_9HELI</name>
<dbReference type="InterPro" id="IPR035931">
    <property type="entry name" value="YlxR-like_sf"/>
</dbReference>
<keyword evidence="2" id="KW-1185">Reference proteome</keyword>
<evidence type="ECO:0000313" key="1">
    <source>
        <dbReference type="EMBL" id="RDU59432.1"/>
    </source>
</evidence>
<evidence type="ECO:0000313" key="2">
    <source>
        <dbReference type="Proteomes" id="UP000256599"/>
    </source>
</evidence>
<dbReference type="AlphaFoldDB" id="A0A3D8I2R8"/>
<dbReference type="OrthoDB" id="5518171at2"/>
<dbReference type="Gene3D" id="3.30.1230.10">
    <property type="entry name" value="YlxR-like"/>
    <property type="match status" value="1"/>
</dbReference>
<dbReference type="RefSeq" id="WP_104699623.1">
    <property type="nucleotide sequence ID" value="NZ_FZPP01000010.1"/>
</dbReference>
<proteinExistence type="predicted"/>
<dbReference type="EMBL" id="NXLR01000012">
    <property type="protein sequence ID" value="RDU59432.1"/>
    <property type="molecule type" value="Genomic_DNA"/>
</dbReference>